<comment type="caution">
    <text evidence="1">The sequence shown here is derived from an EMBL/GenBank/DDBJ whole genome shotgun (WGS) entry which is preliminary data.</text>
</comment>
<keyword evidence="2" id="KW-1185">Reference proteome</keyword>
<name>A0A140L867_9FIRM</name>
<evidence type="ECO:0000313" key="1">
    <source>
        <dbReference type="EMBL" id="KXG76742.1"/>
    </source>
</evidence>
<dbReference type="RefSeq" id="WP_066353488.1">
    <property type="nucleotide sequence ID" value="NZ_LOED01000016.1"/>
</dbReference>
<dbReference type="EMBL" id="LOED01000016">
    <property type="protein sequence ID" value="KXG76742.1"/>
    <property type="molecule type" value="Genomic_DNA"/>
</dbReference>
<gene>
    <name evidence="1" type="ORF">AN618_14270</name>
</gene>
<accession>A0A140L867</accession>
<dbReference type="OrthoDB" id="1861068at2"/>
<dbReference type="NCBIfam" id="TIGR02221">
    <property type="entry name" value="cas_TM1812"/>
    <property type="match status" value="1"/>
</dbReference>
<proteinExistence type="predicted"/>
<dbReference type="PATRIC" id="fig|520764.3.peg.1489"/>
<organism evidence="1 2">
    <name type="scientific">Fervidicola ferrireducens</name>
    <dbReference type="NCBI Taxonomy" id="520764"/>
    <lineage>
        <taxon>Bacteria</taxon>
        <taxon>Bacillati</taxon>
        <taxon>Bacillota</taxon>
        <taxon>Clostridia</taxon>
        <taxon>Thermosediminibacterales</taxon>
        <taxon>Thermosediminibacteraceae</taxon>
        <taxon>Fervidicola</taxon>
    </lineage>
</organism>
<dbReference type="InParanoid" id="A0A140L867"/>
<evidence type="ECO:0008006" key="3">
    <source>
        <dbReference type="Google" id="ProtNLM"/>
    </source>
</evidence>
<reference evidence="1 2" key="1">
    <citation type="submission" date="2015-12" db="EMBL/GenBank/DDBJ databases">
        <title>Draft genome sequnece of Fervidicola ferrireducens strain Y170.</title>
        <authorList>
            <person name="Patel B.K."/>
        </authorList>
    </citation>
    <scope>NUCLEOTIDE SEQUENCE [LARGE SCALE GENOMIC DNA]</scope>
    <source>
        <strain evidence="1 2">Y170</strain>
    </source>
</reference>
<dbReference type="InterPro" id="IPR011742">
    <property type="entry name" value="CRISPR-assoc_prot_TM1812"/>
</dbReference>
<dbReference type="AlphaFoldDB" id="A0A140L867"/>
<evidence type="ECO:0000313" key="2">
    <source>
        <dbReference type="Proteomes" id="UP000070427"/>
    </source>
</evidence>
<dbReference type="SUPFAM" id="SSF160980">
    <property type="entry name" value="SSO1389-like"/>
    <property type="match status" value="1"/>
</dbReference>
<sequence>MAKILISSLGTGRFSKSNSSERKYDYTIYKFQNTDKTYKTPFIVEALCKCLEIDKLYLIGTSKSMWEEFYYYFSNSSGQTLDEEYWDKLSDMVTNFKVGGQKLTDEDLSKVNETIDNYLKNIKADAIGGSRCFIIDYGLDEKEIWSNFDVIMQIGETLTDDDEIYLDIPHAFRSIPLFLYIMIDLIRILKLKNDFKVAGLYYGMLEAIGDLGYAPIVDLSPLYNMTLWTRGAYDFLNFGNGYLLADLISKQELSDIIRNISDIVNINFIDEFKREIDHLSGLLKDTNTVDPIINYMLPYLMTFVERFKGINSSSQLQFALAKWYFENRRFAQCYICLAEAIVSRILEEYRARDSRIKWNNDSREKVKYLIHRTDFGNMDKFKDMCKIYKEISSIRNLIAHAGFADREAYKEAINKINTYIRCTESLVFKNKHLKEIPVLFPFDKLANN</sequence>
<dbReference type="Proteomes" id="UP000070427">
    <property type="component" value="Unassembled WGS sequence"/>
</dbReference>
<protein>
    <recommendedName>
        <fullName evidence="3">CRISPR-associated protein</fullName>
    </recommendedName>
</protein>
<dbReference type="STRING" id="520764.AN618_14270"/>